<protein>
    <submittedName>
        <fullName evidence="1">Uncharacterized protein</fullName>
    </submittedName>
</protein>
<dbReference type="eggNOG" id="ENOG5033208">
    <property type="taxonomic scope" value="Bacteria"/>
</dbReference>
<dbReference type="EMBL" id="JRUQ01000111">
    <property type="protein sequence ID" value="KGT86126.1"/>
    <property type="molecule type" value="Genomic_DNA"/>
</dbReference>
<organism evidence="1 2">
    <name type="scientific">Erwinia typographi</name>
    <dbReference type="NCBI Taxonomy" id="371042"/>
    <lineage>
        <taxon>Bacteria</taxon>
        <taxon>Pseudomonadati</taxon>
        <taxon>Pseudomonadota</taxon>
        <taxon>Gammaproteobacteria</taxon>
        <taxon>Enterobacterales</taxon>
        <taxon>Erwiniaceae</taxon>
        <taxon>Erwinia</taxon>
    </lineage>
</organism>
<dbReference type="Proteomes" id="UP000030351">
    <property type="component" value="Unassembled WGS sequence"/>
</dbReference>
<sequence length="106" mass="12105">MPATFTLRMSHRVSDVLLPDIKALIAPESMQFFSNDLDEEWHYTLLCQQSDETCSLAVSAILVWRQFKRIRTMNYSNPSFHKDLSNSSAAELFTLLKMPGAVLHLS</sequence>
<evidence type="ECO:0000313" key="1">
    <source>
        <dbReference type="EMBL" id="KGT86126.1"/>
    </source>
</evidence>
<reference evidence="1 2" key="1">
    <citation type="submission" date="2014-10" db="EMBL/GenBank/DDBJ databases">
        <title>Genome sequence of Erwinia typographi M043b.</title>
        <authorList>
            <person name="Chan K.-G."/>
            <person name="Tan W.-S."/>
        </authorList>
    </citation>
    <scope>NUCLEOTIDE SEQUENCE [LARGE SCALE GENOMIC DNA]</scope>
    <source>
        <strain evidence="1 2">M043b</strain>
    </source>
</reference>
<dbReference type="RefSeq" id="WP_034899837.1">
    <property type="nucleotide sequence ID" value="NZ_JRUQ01000111.1"/>
</dbReference>
<evidence type="ECO:0000313" key="2">
    <source>
        <dbReference type="Proteomes" id="UP000030351"/>
    </source>
</evidence>
<proteinExistence type="predicted"/>
<accession>A0A0A3YLB9</accession>
<name>A0A0A3YLB9_9GAMM</name>
<dbReference type="AlphaFoldDB" id="A0A0A3YLB9"/>
<gene>
    <name evidence="1" type="ORF">NG99_26850</name>
</gene>
<comment type="caution">
    <text evidence="1">The sequence shown here is derived from an EMBL/GenBank/DDBJ whole genome shotgun (WGS) entry which is preliminary data.</text>
</comment>
<keyword evidence="2" id="KW-1185">Reference proteome</keyword>